<comment type="caution">
    <text evidence="1">The sequence shown here is derived from an EMBL/GenBank/DDBJ whole genome shotgun (WGS) entry which is preliminary data.</text>
</comment>
<reference evidence="1 2" key="1">
    <citation type="journal article" date="2016" name="Nat. Commun.">
        <title>Thousands of microbial genomes shed light on interconnected biogeochemical processes in an aquifer system.</title>
        <authorList>
            <person name="Anantharaman K."/>
            <person name="Brown C.T."/>
            <person name="Hug L.A."/>
            <person name="Sharon I."/>
            <person name="Castelle C.J."/>
            <person name="Probst A.J."/>
            <person name="Thomas B.C."/>
            <person name="Singh A."/>
            <person name="Wilkins M.J."/>
            <person name="Karaoz U."/>
            <person name="Brodie E.L."/>
            <person name="Williams K.H."/>
            <person name="Hubbard S.S."/>
            <person name="Banfield J.F."/>
        </authorList>
    </citation>
    <scope>NUCLEOTIDE SEQUENCE [LARGE SCALE GENOMIC DNA]</scope>
</reference>
<gene>
    <name evidence="1" type="ORF">A2822_03820</name>
</gene>
<evidence type="ECO:0000313" key="2">
    <source>
        <dbReference type="Proteomes" id="UP000178774"/>
    </source>
</evidence>
<sequence>MAEKIISLSTLRALQNSGMVLVPLKKWQKIEKENRELREVTKVVLESELAIREGKIRPFKEFLAEFHAKDK</sequence>
<protein>
    <submittedName>
        <fullName evidence="1">Uncharacterized protein</fullName>
    </submittedName>
</protein>
<evidence type="ECO:0000313" key="1">
    <source>
        <dbReference type="EMBL" id="OGZ65249.1"/>
    </source>
</evidence>
<organism evidence="1 2">
    <name type="scientific">Candidatus Staskawiczbacteria bacterium RIFCSPHIGHO2_01_FULL_41_41</name>
    <dbReference type="NCBI Taxonomy" id="1802203"/>
    <lineage>
        <taxon>Bacteria</taxon>
        <taxon>Candidatus Staskawicziibacteriota</taxon>
    </lineage>
</organism>
<dbReference type="AlphaFoldDB" id="A0A1G2HS80"/>
<dbReference type="Proteomes" id="UP000178774">
    <property type="component" value="Unassembled WGS sequence"/>
</dbReference>
<dbReference type="EMBL" id="MHOP01000025">
    <property type="protein sequence ID" value="OGZ65249.1"/>
    <property type="molecule type" value="Genomic_DNA"/>
</dbReference>
<proteinExistence type="predicted"/>
<accession>A0A1G2HS80</accession>
<name>A0A1G2HS80_9BACT</name>